<dbReference type="AlphaFoldDB" id="A0A845PWZ2"/>
<keyword evidence="1" id="KW-0812">Transmembrane</keyword>
<dbReference type="PANTHER" id="PTHR28008">
    <property type="entry name" value="DOMAIN PROTEIN, PUTATIVE (AFU_ORTHOLOGUE AFUA_3G10980)-RELATED"/>
    <property type="match status" value="1"/>
</dbReference>
<evidence type="ECO:0000256" key="1">
    <source>
        <dbReference type="SAM" id="Phobius"/>
    </source>
</evidence>
<protein>
    <submittedName>
        <fullName evidence="3">VanZ family protein</fullName>
    </submittedName>
</protein>
<evidence type="ECO:0000313" key="3">
    <source>
        <dbReference type="EMBL" id="NAW51471.1"/>
    </source>
</evidence>
<feature type="domain" description="VanZ-like" evidence="2">
    <location>
        <begin position="36"/>
        <end position="114"/>
    </location>
</feature>
<feature type="transmembrane region" description="Helical" evidence="1">
    <location>
        <begin position="94"/>
        <end position="115"/>
    </location>
</feature>
<dbReference type="PANTHER" id="PTHR28008:SF1">
    <property type="entry name" value="DOMAIN PROTEIN, PUTATIVE (AFU_ORTHOLOGUE AFUA_3G10980)-RELATED"/>
    <property type="match status" value="1"/>
</dbReference>
<organism evidence="3 4">
    <name type="scientific">Elizabethkingia argenteiflava</name>
    <dbReference type="NCBI Taxonomy" id="2681556"/>
    <lineage>
        <taxon>Bacteria</taxon>
        <taxon>Pseudomonadati</taxon>
        <taxon>Bacteroidota</taxon>
        <taxon>Flavobacteriia</taxon>
        <taxon>Flavobacteriales</taxon>
        <taxon>Weeksellaceae</taxon>
        <taxon>Elizabethkingia</taxon>
    </lineage>
</organism>
<gene>
    <name evidence="3" type="ORF">GNY06_08795</name>
</gene>
<keyword evidence="1" id="KW-1133">Transmembrane helix</keyword>
<comment type="caution">
    <text evidence="3">The sequence shown here is derived from an EMBL/GenBank/DDBJ whole genome shotgun (WGS) entry which is preliminary data.</text>
</comment>
<evidence type="ECO:0000259" key="2">
    <source>
        <dbReference type="Pfam" id="PF04892"/>
    </source>
</evidence>
<reference evidence="3 4" key="1">
    <citation type="submission" date="2019-11" db="EMBL/GenBank/DDBJ databases">
        <title>Characterization of Elizabethkingia argenteiflava sp. nov., isolated from inner surface of Soybean Pods.</title>
        <authorList>
            <person name="Mo S."/>
        </authorList>
    </citation>
    <scope>NUCLEOTIDE SEQUENCE [LARGE SCALE GENOMIC DNA]</scope>
    <source>
        <strain evidence="3 4">YB22</strain>
    </source>
</reference>
<evidence type="ECO:0000313" key="4">
    <source>
        <dbReference type="Proteomes" id="UP000553459"/>
    </source>
</evidence>
<accession>A0A845PWZ2</accession>
<proteinExistence type="predicted"/>
<dbReference type="NCBIfam" id="NF037970">
    <property type="entry name" value="vanZ_1"/>
    <property type="match status" value="1"/>
</dbReference>
<feature type="transmembrane region" description="Helical" evidence="1">
    <location>
        <begin position="7"/>
        <end position="24"/>
    </location>
</feature>
<feature type="transmembrane region" description="Helical" evidence="1">
    <location>
        <begin position="65"/>
        <end position="82"/>
    </location>
</feature>
<sequence length="127" mass="14748">MDRLTKISRKILPIYWVFLTYLLLKPGSEEMEHWFLFPGFDKVAHFSVFATLGFLTIAAFPKLKCFTFFQILMSFAVLTEILQDEMHMGRAMEFLDVVADTLGFLAGYALYRLLLNAIGRRRKIKGK</sequence>
<dbReference type="EMBL" id="JAAABJ010000543">
    <property type="protein sequence ID" value="NAW51471.1"/>
    <property type="molecule type" value="Genomic_DNA"/>
</dbReference>
<name>A0A845PWZ2_9FLAO</name>
<dbReference type="InterPro" id="IPR006976">
    <property type="entry name" value="VanZ-like"/>
</dbReference>
<dbReference type="Pfam" id="PF04892">
    <property type="entry name" value="VanZ"/>
    <property type="match status" value="1"/>
</dbReference>
<dbReference type="Proteomes" id="UP000553459">
    <property type="component" value="Unassembled WGS sequence"/>
</dbReference>
<keyword evidence="4" id="KW-1185">Reference proteome</keyword>
<keyword evidence="1" id="KW-0472">Membrane</keyword>
<feature type="transmembrane region" description="Helical" evidence="1">
    <location>
        <begin position="44"/>
        <end position="60"/>
    </location>
</feature>